<feature type="region of interest" description="Disordered" evidence="1">
    <location>
        <begin position="36"/>
        <end position="56"/>
    </location>
</feature>
<dbReference type="AlphaFoldDB" id="A0A5B7FAT3"/>
<dbReference type="Proteomes" id="UP000324222">
    <property type="component" value="Unassembled WGS sequence"/>
</dbReference>
<reference evidence="2 3" key="1">
    <citation type="submission" date="2019-05" db="EMBL/GenBank/DDBJ databases">
        <title>Another draft genome of Portunus trituberculatus and its Hox gene families provides insights of decapod evolution.</title>
        <authorList>
            <person name="Jeong J.-H."/>
            <person name="Song I."/>
            <person name="Kim S."/>
            <person name="Choi T."/>
            <person name="Kim D."/>
            <person name="Ryu S."/>
            <person name="Kim W."/>
        </authorList>
    </citation>
    <scope>NUCLEOTIDE SEQUENCE [LARGE SCALE GENOMIC DNA]</scope>
    <source>
        <tissue evidence="2">Muscle</tissue>
    </source>
</reference>
<gene>
    <name evidence="2" type="ORF">E2C01_035839</name>
</gene>
<dbReference type="EMBL" id="VSRR010005350">
    <property type="protein sequence ID" value="MPC42223.1"/>
    <property type="molecule type" value="Genomic_DNA"/>
</dbReference>
<evidence type="ECO:0000313" key="3">
    <source>
        <dbReference type="Proteomes" id="UP000324222"/>
    </source>
</evidence>
<protein>
    <submittedName>
        <fullName evidence="2">Uncharacterized protein</fullName>
    </submittedName>
</protein>
<evidence type="ECO:0000256" key="1">
    <source>
        <dbReference type="SAM" id="MobiDB-lite"/>
    </source>
</evidence>
<keyword evidence="3" id="KW-1185">Reference proteome</keyword>
<organism evidence="2 3">
    <name type="scientific">Portunus trituberculatus</name>
    <name type="common">Swimming crab</name>
    <name type="synonym">Neptunus trituberculatus</name>
    <dbReference type="NCBI Taxonomy" id="210409"/>
    <lineage>
        <taxon>Eukaryota</taxon>
        <taxon>Metazoa</taxon>
        <taxon>Ecdysozoa</taxon>
        <taxon>Arthropoda</taxon>
        <taxon>Crustacea</taxon>
        <taxon>Multicrustacea</taxon>
        <taxon>Malacostraca</taxon>
        <taxon>Eumalacostraca</taxon>
        <taxon>Eucarida</taxon>
        <taxon>Decapoda</taxon>
        <taxon>Pleocyemata</taxon>
        <taxon>Brachyura</taxon>
        <taxon>Eubrachyura</taxon>
        <taxon>Portunoidea</taxon>
        <taxon>Portunidae</taxon>
        <taxon>Portuninae</taxon>
        <taxon>Portunus</taxon>
    </lineage>
</organism>
<evidence type="ECO:0000313" key="2">
    <source>
        <dbReference type="EMBL" id="MPC42223.1"/>
    </source>
</evidence>
<sequence>MRVVHASPPPLTAPLKQLHKQSTAWVLADSRRTLRTDAHLMQTRSPPPPFVTGEERRSTVMAAVAAAGTEAKTRRWWWRSQYTSVDAFIV</sequence>
<name>A0A5B7FAT3_PORTR</name>
<proteinExistence type="predicted"/>
<accession>A0A5B7FAT3</accession>
<comment type="caution">
    <text evidence="2">The sequence shown here is derived from an EMBL/GenBank/DDBJ whole genome shotgun (WGS) entry which is preliminary data.</text>
</comment>